<dbReference type="EMBL" id="BAABCM010000002">
    <property type="protein sequence ID" value="GAA3802348.1"/>
    <property type="molecule type" value="Genomic_DNA"/>
</dbReference>
<dbReference type="RefSeq" id="WP_237335566.1">
    <property type="nucleotide sequence ID" value="NZ_BAABCM010000002.1"/>
</dbReference>
<proteinExistence type="predicted"/>
<reference evidence="2" key="1">
    <citation type="journal article" date="2019" name="Int. J. Syst. Evol. Microbiol.">
        <title>The Global Catalogue of Microorganisms (GCM) 10K type strain sequencing project: providing services to taxonomists for standard genome sequencing and annotation.</title>
        <authorList>
            <consortium name="The Broad Institute Genomics Platform"/>
            <consortium name="The Broad Institute Genome Sequencing Center for Infectious Disease"/>
            <person name="Wu L."/>
            <person name="Ma J."/>
        </authorList>
    </citation>
    <scope>NUCLEOTIDE SEQUENCE [LARGE SCALE GENOMIC DNA]</scope>
    <source>
        <strain evidence="2">JCM 17017</strain>
    </source>
</reference>
<comment type="caution">
    <text evidence="1">The sequence shown here is derived from an EMBL/GenBank/DDBJ whole genome shotgun (WGS) entry which is preliminary data.</text>
</comment>
<protein>
    <recommendedName>
        <fullName evidence="3">DUF3558 domain-containing protein</fullName>
    </recommendedName>
</protein>
<dbReference type="Proteomes" id="UP001501624">
    <property type="component" value="Unassembled WGS sequence"/>
</dbReference>
<evidence type="ECO:0000313" key="1">
    <source>
        <dbReference type="EMBL" id="GAA3802348.1"/>
    </source>
</evidence>
<sequence>MSRRWLLVFPVLFALALVTLPLYGEALFEDEPVSSEPAPVLPPNPCPLGRPDAEVRHPNAYTDRAAPYSGSGVHPVLFVNAGDGVGDVGRPYDTWSLRVPVEWDAEGEPESAVQLIVCEYAVSAGEVATTCTYGGAHEVDFLRTSYAYRVFEARTSRPVAEFTLESGDVCPSSVDADNGGRPDYRMLQSPREEDLVNALRPLVET</sequence>
<accession>A0ABP7HU60</accession>
<evidence type="ECO:0000313" key="2">
    <source>
        <dbReference type="Proteomes" id="UP001501624"/>
    </source>
</evidence>
<evidence type="ECO:0008006" key="3">
    <source>
        <dbReference type="Google" id="ProtNLM"/>
    </source>
</evidence>
<gene>
    <name evidence="1" type="ORF">GCM10022380_19840</name>
</gene>
<organism evidence="1 2">
    <name type="scientific">Amycolatopsis tucumanensis</name>
    <dbReference type="NCBI Taxonomy" id="401106"/>
    <lineage>
        <taxon>Bacteria</taxon>
        <taxon>Bacillati</taxon>
        <taxon>Actinomycetota</taxon>
        <taxon>Actinomycetes</taxon>
        <taxon>Pseudonocardiales</taxon>
        <taxon>Pseudonocardiaceae</taxon>
        <taxon>Amycolatopsis</taxon>
    </lineage>
</organism>
<keyword evidence="2" id="KW-1185">Reference proteome</keyword>
<name>A0ABP7HU60_9PSEU</name>